<accession>A0ACB8D6Z1</accession>
<protein>
    <submittedName>
        <fullName evidence="1">Uncharacterized protein</fullName>
    </submittedName>
</protein>
<dbReference type="EMBL" id="CM023472">
    <property type="protein sequence ID" value="KAH7960202.1"/>
    <property type="molecule type" value="Genomic_DNA"/>
</dbReference>
<reference evidence="1" key="1">
    <citation type="submission" date="2020-05" db="EMBL/GenBank/DDBJ databases">
        <title>Large-scale comparative analyses of tick genomes elucidate their genetic diversity and vector capacities.</title>
        <authorList>
            <person name="Jia N."/>
            <person name="Wang J."/>
            <person name="Shi W."/>
            <person name="Du L."/>
            <person name="Sun Y."/>
            <person name="Zhan W."/>
            <person name="Jiang J."/>
            <person name="Wang Q."/>
            <person name="Zhang B."/>
            <person name="Ji P."/>
            <person name="Sakyi L.B."/>
            <person name="Cui X."/>
            <person name="Yuan T."/>
            <person name="Jiang B."/>
            <person name="Yang W."/>
            <person name="Lam T.T.-Y."/>
            <person name="Chang Q."/>
            <person name="Ding S."/>
            <person name="Wang X."/>
            <person name="Zhu J."/>
            <person name="Ruan X."/>
            <person name="Zhao L."/>
            <person name="Wei J."/>
            <person name="Que T."/>
            <person name="Du C."/>
            <person name="Cheng J."/>
            <person name="Dai P."/>
            <person name="Han X."/>
            <person name="Huang E."/>
            <person name="Gao Y."/>
            <person name="Liu J."/>
            <person name="Shao H."/>
            <person name="Ye R."/>
            <person name="Li L."/>
            <person name="Wei W."/>
            <person name="Wang X."/>
            <person name="Wang C."/>
            <person name="Yang T."/>
            <person name="Huo Q."/>
            <person name="Li W."/>
            <person name="Guo W."/>
            <person name="Chen H."/>
            <person name="Zhou L."/>
            <person name="Ni X."/>
            <person name="Tian J."/>
            <person name="Zhou Y."/>
            <person name="Sheng Y."/>
            <person name="Liu T."/>
            <person name="Pan Y."/>
            <person name="Xia L."/>
            <person name="Li J."/>
            <person name="Zhao F."/>
            <person name="Cao W."/>
        </authorList>
    </citation>
    <scope>NUCLEOTIDE SEQUENCE</scope>
    <source>
        <strain evidence="1">Dsil-2018</strain>
    </source>
</reference>
<sequence length="311" mass="35003">MASKMNLEQAQDKFDQLLDQIDPAKSAEFILWIQRRYLTANCAGHQVAEAHHKLRQISEYLRSVVPGNAVLPSENIIVPKKGENADCDPATTVHVDAFLYDDQAIDELVEEGKLSRNYCKACGSHETAPLTFISHSASARRAEFIFREILPYLKDKSVLDVGSRLGVMLYAAHAFTPANPIIGVEMNPDLCQIQEAAIKHFHMEDRIKVINANVLTVPDLVSSSDVVILNNVFEFFTPEQEQVALWQFLRRTIKKGAILVTVPSLEDSLKNLQTGIVISEWVKQRYVTDPLAYSFVMDHEELSEVCSYDVL</sequence>
<gene>
    <name evidence="1" type="ORF">HPB49_017644</name>
</gene>
<proteinExistence type="predicted"/>
<organism evidence="1 2">
    <name type="scientific">Dermacentor silvarum</name>
    <name type="common">Tick</name>
    <dbReference type="NCBI Taxonomy" id="543639"/>
    <lineage>
        <taxon>Eukaryota</taxon>
        <taxon>Metazoa</taxon>
        <taxon>Ecdysozoa</taxon>
        <taxon>Arthropoda</taxon>
        <taxon>Chelicerata</taxon>
        <taxon>Arachnida</taxon>
        <taxon>Acari</taxon>
        <taxon>Parasitiformes</taxon>
        <taxon>Ixodida</taxon>
        <taxon>Ixodoidea</taxon>
        <taxon>Ixodidae</taxon>
        <taxon>Rhipicephalinae</taxon>
        <taxon>Dermacentor</taxon>
    </lineage>
</organism>
<evidence type="ECO:0000313" key="2">
    <source>
        <dbReference type="Proteomes" id="UP000821865"/>
    </source>
</evidence>
<name>A0ACB8D6Z1_DERSI</name>
<comment type="caution">
    <text evidence="1">The sequence shown here is derived from an EMBL/GenBank/DDBJ whole genome shotgun (WGS) entry which is preliminary data.</text>
</comment>
<evidence type="ECO:0000313" key="1">
    <source>
        <dbReference type="EMBL" id="KAH7960202.1"/>
    </source>
</evidence>
<dbReference type="Proteomes" id="UP000821865">
    <property type="component" value="Chromosome 3"/>
</dbReference>
<keyword evidence="2" id="KW-1185">Reference proteome</keyword>